<evidence type="ECO:0000256" key="6">
    <source>
        <dbReference type="ARBA" id="ARBA00038076"/>
    </source>
</evidence>
<feature type="transmembrane region" description="Helical" evidence="7">
    <location>
        <begin position="295"/>
        <end position="321"/>
    </location>
</feature>
<dbReference type="AlphaFoldDB" id="A0A1F5EKN1"/>
<feature type="transmembrane region" description="Helical" evidence="7">
    <location>
        <begin position="342"/>
        <end position="370"/>
    </location>
</feature>
<keyword evidence="5 7" id="KW-0472">Membrane</keyword>
<evidence type="ECO:0000259" key="9">
    <source>
        <dbReference type="Pfam" id="PF12704"/>
    </source>
</evidence>
<evidence type="ECO:0000256" key="5">
    <source>
        <dbReference type="ARBA" id="ARBA00023136"/>
    </source>
</evidence>
<comment type="similarity">
    <text evidence="6">Belongs to the ABC-4 integral membrane protein family.</text>
</comment>
<evidence type="ECO:0000256" key="2">
    <source>
        <dbReference type="ARBA" id="ARBA00022475"/>
    </source>
</evidence>
<sequence>MIIFESIKLALKAIWAHKIRSFLTMLGILIGISSVVTLMSIGEGVKDDVKKLVGDLGSNMIFIIGGDLGIGSNASSVQNQGGVKSAFGNPANLIATNLFKQEDLNSLRKIDGVEKVTPISIVSGLVSYEDKITSPIIMSAEPSMKDIITGVSIEKGRHLSDTDESENKQVIILGDTPRQNLLGDDEAIGKKVKITNQKQEYEFEVIGILSRPTTSTSFSTDYNTITIIPYSTGKKLFNDGEDNIMRIGIKAEDKTNPKEISKLVTDDMLKRHKKEEFTVMTQDDMLSMLDTIMNMLTAFVSAIAAISLIVGGVGIMNIMLVSVTERTREIGIRKAVGATNGAILWQFLIEAIFISIVGGAISLAIVKAGIELVKYYTELNPIITPGSVILSMGVCIGIGLIFGIAPAIQASRKDPIEALRYE</sequence>
<gene>
    <name evidence="10" type="ORF">A3F08_03210</name>
</gene>
<organism evidence="10 11">
    <name type="scientific">Candidatus Berkelbacteria bacterium RIFCSPHIGHO2_12_FULL_36_9</name>
    <dbReference type="NCBI Taxonomy" id="1797469"/>
    <lineage>
        <taxon>Bacteria</taxon>
        <taxon>Candidatus Berkelbacteria</taxon>
    </lineage>
</organism>
<reference evidence="10 11" key="1">
    <citation type="journal article" date="2016" name="Nat. Commun.">
        <title>Thousands of microbial genomes shed light on interconnected biogeochemical processes in an aquifer system.</title>
        <authorList>
            <person name="Anantharaman K."/>
            <person name="Brown C.T."/>
            <person name="Hug L.A."/>
            <person name="Sharon I."/>
            <person name="Castelle C.J."/>
            <person name="Probst A.J."/>
            <person name="Thomas B.C."/>
            <person name="Singh A."/>
            <person name="Wilkins M.J."/>
            <person name="Karaoz U."/>
            <person name="Brodie E.L."/>
            <person name="Williams K.H."/>
            <person name="Hubbard S.S."/>
            <person name="Banfield J.F."/>
        </authorList>
    </citation>
    <scope>NUCLEOTIDE SEQUENCE [LARGE SCALE GENOMIC DNA]</scope>
</reference>
<dbReference type="PANTHER" id="PTHR30572">
    <property type="entry name" value="MEMBRANE COMPONENT OF TRANSPORTER-RELATED"/>
    <property type="match status" value="1"/>
</dbReference>
<evidence type="ECO:0000313" key="11">
    <source>
        <dbReference type="Proteomes" id="UP000176451"/>
    </source>
</evidence>
<evidence type="ECO:0000313" key="10">
    <source>
        <dbReference type="EMBL" id="OGD67890.1"/>
    </source>
</evidence>
<dbReference type="EMBL" id="MEZV01000004">
    <property type="protein sequence ID" value="OGD67890.1"/>
    <property type="molecule type" value="Genomic_DNA"/>
</dbReference>
<comment type="caution">
    <text evidence="10">The sequence shown here is derived from an EMBL/GenBank/DDBJ whole genome shotgun (WGS) entry which is preliminary data.</text>
</comment>
<dbReference type="GO" id="GO:0005886">
    <property type="term" value="C:plasma membrane"/>
    <property type="evidence" value="ECO:0007669"/>
    <property type="project" value="UniProtKB-SubCell"/>
</dbReference>
<dbReference type="Pfam" id="PF02687">
    <property type="entry name" value="FtsX"/>
    <property type="match status" value="1"/>
</dbReference>
<dbReference type="Proteomes" id="UP000176451">
    <property type="component" value="Unassembled WGS sequence"/>
</dbReference>
<dbReference type="STRING" id="1797469.A3F08_03210"/>
<evidence type="ECO:0000256" key="3">
    <source>
        <dbReference type="ARBA" id="ARBA00022692"/>
    </source>
</evidence>
<protein>
    <recommendedName>
        <fullName evidence="12">Multidrug ABC transporter substrate-binding protein</fullName>
    </recommendedName>
</protein>
<comment type="subcellular location">
    <subcellularLocation>
        <location evidence="1">Cell membrane</location>
        <topology evidence="1">Multi-pass membrane protein</topology>
    </subcellularLocation>
</comment>
<feature type="transmembrane region" description="Helical" evidence="7">
    <location>
        <begin position="21"/>
        <end position="41"/>
    </location>
</feature>
<feature type="domain" description="ABC3 transporter permease C-terminal" evidence="8">
    <location>
        <begin position="302"/>
        <end position="415"/>
    </location>
</feature>
<keyword evidence="3 7" id="KW-0812">Transmembrane</keyword>
<evidence type="ECO:0000256" key="7">
    <source>
        <dbReference type="SAM" id="Phobius"/>
    </source>
</evidence>
<feature type="domain" description="MacB-like periplasmic core" evidence="9">
    <location>
        <begin position="21"/>
        <end position="265"/>
    </location>
</feature>
<accession>A0A1F5EKN1</accession>
<dbReference type="PANTHER" id="PTHR30572:SF4">
    <property type="entry name" value="ABC TRANSPORTER PERMEASE YTRF"/>
    <property type="match status" value="1"/>
</dbReference>
<evidence type="ECO:0000256" key="4">
    <source>
        <dbReference type="ARBA" id="ARBA00022989"/>
    </source>
</evidence>
<proteinExistence type="inferred from homology"/>
<dbReference type="InterPro" id="IPR003838">
    <property type="entry name" value="ABC3_permease_C"/>
</dbReference>
<keyword evidence="2" id="KW-1003">Cell membrane</keyword>
<dbReference type="Pfam" id="PF12704">
    <property type="entry name" value="MacB_PCD"/>
    <property type="match status" value="1"/>
</dbReference>
<evidence type="ECO:0008006" key="12">
    <source>
        <dbReference type="Google" id="ProtNLM"/>
    </source>
</evidence>
<feature type="transmembrane region" description="Helical" evidence="7">
    <location>
        <begin position="382"/>
        <end position="405"/>
    </location>
</feature>
<evidence type="ECO:0000259" key="8">
    <source>
        <dbReference type="Pfam" id="PF02687"/>
    </source>
</evidence>
<dbReference type="InterPro" id="IPR050250">
    <property type="entry name" value="Macrolide_Exporter_MacB"/>
</dbReference>
<dbReference type="GO" id="GO:0022857">
    <property type="term" value="F:transmembrane transporter activity"/>
    <property type="evidence" value="ECO:0007669"/>
    <property type="project" value="TreeGrafter"/>
</dbReference>
<dbReference type="InterPro" id="IPR025857">
    <property type="entry name" value="MacB_PCD"/>
</dbReference>
<evidence type="ECO:0000256" key="1">
    <source>
        <dbReference type="ARBA" id="ARBA00004651"/>
    </source>
</evidence>
<name>A0A1F5EKN1_9BACT</name>
<keyword evidence="4 7" id="KW-1133">Transmembrane helix</keyword>